<accession>A0A9D4IR81</accession>
<name>A0A9D4IR81_DREPO</name>
<keyword evidence="2" id="KW-1185">Reference proteome</keyword>
<reference evidence="1" key="2">
    <citation type="submission" date="2020-11" db="EMBL/GenBank/DDBJ databases">
        <authorList>
            <person name="McCartney M.A."/>
            <person name="Auch B."/>
            <person name="Kono T."/>
            <person name="Mallez S."/>
            <person name="Becker A."/>
            <person name="Gohl D.M."/>
            <person name="Silverstein K.A.T."/>
            <person name="Koren S."/>
            <person name="Bechman K.B."/>
            <person name="Herman A."/>
            <person name="Abrahante J.E."/>
            <person name="Garbe J."/>
        </authorList>
    </citation>
    <scope>NUCLEOTIDE SEQUENCE</scope>
    <source>
        <strain evidence="1">Duluth1</strain>
        <tissue evidence="1">Whole animal</tissue>
    </source>
</reference>
<comment type="caution">
    <text evidence="1">The sequence shown here is derived from an EMBL/GenBank/DDBJ whole genome shotgun (WGS) entry which is preliminary data.</text>
</comment>
<dbReference type="SUPFAM" id="SSF52047">
    <property type="entry name" value="RNI-like"/>
    <property type="match status" value="1"/>
</dbReference>
<dbReference type="AlphaFoldDB" id="A0A9D4IR81"/>
<sequence length="324" mass="36421">MTCELKECRMVGDKLFQCFTASMTIGVNNTFEIFTISKESPGLWETLRGLNINTLSLGMGDWDLKVKYASSFSQALTSLKNLETLRISVEAITPDLWSALYSLDIKLVALSLYDHLDGLILSHVGMLSQPSFSVSQIDLIYIDVNSKPDLLTALHGLNIKGLSLCGSGESLDRNQVLLLVTLLTSLEQLEYLCIYVNNDSLGLWFALKFLNIKILDISFRCEGFKVNHAAYLATLLPSLKNLETIQFHVTDDMSVLLEVLYGLKIKSLKCYERQYPGLLEIDLTYYSSGLLEAHNSLNVRSLCLQLYWDDSTAMNMTQKSSMYI</sequence>
<dbReference type="EMBL" id="JAIWYP010000008">
    <property type="protein sequence ID" value="KAH3781008.1"/>
    <property type="molecule type" value="Genomic_DNA"/>
</dbReference>
<evidence type="ECO:0000313" key="1">
    <source>
        <dbReference type="EMBL" id="KAH3781008.1"/>
    </source>
</evidence>
<proteinExistence type="predicted"/>
<protein>
    <submittedName>
        <fullName evidence="1">Uncharacterized protein</fullName>
    </submittedName>
</protein>
<organism evidence="1 2">
    <name type="scientific">Dreissena polymorpha</name>
    <name type="common">Zebra mussel</name>
    <name type="synonym">Mytilus polymorpha</name>
    <dbReference type="NCBI Taxonomy" id="45954"/>
    <lineage>
        <taxon>Eukaryota</taxon>
        <taxon>Metazoa</taxon>
        <taxon>Spiralia</taxon>
        <taxon>Lophotrochozoa</taxon>
        <taxon>Mollusca</taxon>
        <taxon>Bivalvia</taxon>
        <taxon>Autobranchia</taxon>
        <taxon>Heteroconchia</taxon>
        <taxon>Euheterodonta</taxon>
        <taxon>Imparidentia</taxon>
        <taxon>Neoheterodontei</taxon>
        <taxon>Myida</taxon>
        <taxon>Dreissenoidea</taxon>
        <taxon>Dreissenidae</taxon>
        <taxon>Dreissena</taxon>
    </lineage>
</organism>
<gene>
    <name evidence="1" type="ORF">DPMN_158833</name>
</gene>
<reference evidence="1" key="1">
    <citation type="journal article" date="2019" name="bioRxiv">
        <title>The Genome of the Zebra Mussel, Dreissena polymorpha: A Resource for Invasive Species Research.</title>
        <authorList>
            <person name="McCartney M.A."/>
            <person name="Auch B."/>
            <person name="Kono T."/>
            <person name="Mallez S."/>
            <person name="Zhang Y."/>
            <person name="Obille A."/>
            <person name="Becker A."/>
            <person name="Abrahante J.E."/>
            <person name="Garbe J."/>
            <person name="Badalamenti J.P."/>
            <person name="Herman A."/>
            <person name="Mangelson H."/>
            <person name="Liachko I."/>
            <person name="Sullivan S."/>
            <person name="Sone E.D."/>
            <person name="Koren S."/>
            <person name="Silverstein K.A.T."/>
            <person name="Beckman K.B."/>
            <person name="Gohl D.M."/>
        </authorList>
    </citation>
    <scope>NUCLEOTIDE SEQUENCE</scope>
    <source>
        <strain evidence="1">Duluth1</strain>
        <tissue evidence="1">Whole animal</tissue>
    </source>
</reference>
<dbReference type="Proteomes" id="UP000828390">
    <property type="component" value="Unassembled WGS sequence"/>
</dbReference>
<evidence type="ECO:0000313" key="2">
    <source>
        <dbReference type="Proteomes" id="UP000828390"/>
    </source>
</evidence>